<dbReference type="HOGENOM" id="CLU_1658221_0_0_10"/>
<organism evidence="3 4">
    <name type="scientific">Fibrella aestuarina BUZ 2</name>
    <dbReference type="NCBI Taxonomy" id="1166018"/>
    <lineage>
        <taxon>Bacteria</taxon>
        <taxon>Pseudomonadati</taxon>
        <taxon>Bacteroidota</taxon>
        <taxon>Cytophagia</taxon>
        <taxon>Cytophagales</taxon>
        <taxon>Spirosomataceae</taxon>
        <taxon>Fibrella</taxon>
    </lineage>
</organism>
<dbReference type="EMBL" id="HE796683">
    <property type="protein sequence ID" value="CCG99826.1"/>
    <property type="molecule type" value="Genomic_DNA"/>
</dbReference>
<dbReference type="OrthoDB" id="9977930at2"/>
<reference evidence="3 4" key="1">
    <citation type="journal article" date="2012" name="J. Bacteriol.">
        <title>Genome Sequence of Fibrella aestuarina BUZ 2T, a Filamentous Marine Bacterium.</title>
        <authorList>
            <person name="Filippini M."/>
            <person name="Qi W."/>
            <person name="Blom J."/>
            <person name="Goesmann A."/>
            <person name="Smits T.H."/>
            <person name="Bagheri H.C."/>
        </authorList>
    </citation>
    <scope>NUCLEOTIDE SEQUENCE [LARGE SCALE GENOMIC DNA]</scope>
    <source>
        <strain evidence="4">BUZ 2T</strain>
    </source>
</reference>
<dbReference type="Proteomes" id="UP000011058">
    <property type="component" value="Chromosome"/>
</dbReference>
<dbReference type="KEGG" id="fae:FAES_1816"/>
<dbReference type="RefSeq" id="WP_015330925.1">
    <property type="nucleotide sequence ID" value="NC_020054.1"/>
</dbReference>
<keyword evidence="2" id="KW-0812">Transmembrane</keyword>
<dbReference type="AlphaFoldDB" id="I0K6S3"/>
<keyword evidence="2" id="KW-1133">Transmembrane helix</keyword>
<feature type="compositionally biased region" description="Basic and acidic residues" evidence="1">
    <location>
        <begin position="146"/>
        <end position="159"/>
    </location>
</feature>
<sequence length="159" mass="17512">MNILSIAAGALCIVCAAMIYADAAIQHGWKRSFLKISPALGWFVAGFAIPLFPAQEALFCIGSYLLITHTLVEIMKQRSSFREARDKVPPETDEWIRRRKPITWAAIILLAGYIVASCIGPIKSADAAQDEQPVELPTTSPALEQSKTEWDSVGREKPQ</sequence>
<feature type="region of interest" description="Disordered" evidence="1">
    <location>
        <begin position="127"/>
        <end position="159"/>
    </location>
</feature>
<feature type="transmembrane region" description="Helical" evidence="2">
    <location>
        <begin position="39"/>
        <end position="67"/>
    </location>
</feature>
<gene>
    <name evidence="3" type="ORF">FAES_1816</name>
</gene>
<evidence type="ECO:0000313" key="4">
    <source>
        <dbReference type="Proteomes" id="UP000011058"/>
    </source>
</evidence>
<feature type="transmembrane region" description="Helical" evidence="2">
    <location>
        <begin position="102"/>
        <end position="122"/>
    </location>
</feature>
<name>I0K6S3_9BACT</name>
<dbReference type="STRING" id="1166018.FAES_1816"/>
<keyword evidence="2" id="KW-0472">Membrane</keyword>
<evidence type="ECO:0000256" key="1">
    <source>
        <dbReference type="SAM" id="MobiDB-lite"/>
    </source>
</evidence>
<accession>I0K6S3</accession>
<proteinExistence type="predicted"/>
<keyword evidence="4" id="KW-1185">Reference proteome</keyword>
<evidence type="ECO:0000313" key="3">
    <source>
        <dbReference type="EMBL" id="CCG99826.1"/>
    </source>
</evidence>
<protein>
    <submittedName>
        <fullName evidence="3">Uncharacterized protein</fullName>
    </submittedName>
</protein>
<evidence type="ECO:0000256" key="2">
    <source>
        <dbReference type="SAM" id="Phobius"/>
    </source>
</evidence>